<comment type="caution">
    <text evidence="1">The sequence shown here is derived from an EMBL/GenBank/DDBJ whole genome shotgun (WGS) entry which is preliminary data.</text>
</comment>
<name>W9V8S7_9GAMM</name>
<organism evidence="1 2">
    <name type="scientific">Imhoffiella purpurea</name>
    <dbReference type="NCBI Taxonomy" id="1249627"/>
    <lineage>
        <taxon>Bacteria</taxon>
        <taxon>Pseudomonadati</taxon>
        <taxon>Pseudomonadota</taxon>
        <taxon>Gammaproteobacteria</taxon>
        <taxon>Chromatiales</taxon>
        <taxon>Chromatiaceae</taxon>
        <taxon>Imhoffiella</taxon>
    </lineage>
</organism>
<evidence type="ECO:0000313" key="2">
    <source>
        <dbReference type="Proteomes" id="UP000019460"/>
    </source>
</evidence>
<accession>W9V8S7</accession>
<dbReference type="EMBL" id="AONC01000016">
    <property type="protein sequence ID" value="EXJ16008.1"/>
    <property type="molecule type" value="Genomic_DNA"/>
</dbReference>
<reference evidence="1 2" key="1">
    <citation type="submission" date="2012-11" db="EMBL/GenBank/DDBJ databases">
        <title>Genome assembly of Thiorhodococcus sp. AK35.</title>
        <authorList>
            <person name="Nupur N."/>
            <person name="Khatri I."/>
            <person name="Subramanian S."/>
            <person name="Pinnaka A."/>
        </authorList>
    </citation>
    <scope>NUCLEOTIDE SEQUENCE [LARGE SCALE GENOMIC DNA]</scope>
    <source>
        <strain evidence="1 2">AK35</strain>
    </source>
</reference>
<keyword evidence="2" id="KW-1185">Reference proteome</keyword>
<sequence>MMMDAESPIPVARLANRILSIGAERRQVRREWRERCGRAV</sequence>
<dbReference type="Proteomes" id="UP000019460">
    <property type="component" value="Unassembled WGS sequence"/>
</dbReference>
<proteinExistence type="predicted"/>
<protein>
    <submittedName>
        <fullName evidence="1">Uncharacterized protein</fullName>
    </submittedName>
</protein>
<evidence type="ECO:0000313" key="1">
    <source>
        <dbReference type="EMBL" id="EXJ16008.1"/>
    </source>
</evidence>
<gene>
    <name evidence="1" type="ORF">D779_0632</name>
</gene>
<dbReference type="AlphaFoldDB" id="W9V8S7"/>